<proteinExistence type="predicted"/>
<protein>
    <submittedName>
        <fullName evidence="2">GlcNAc-PI de-N-acetylase</fullName>
    </submittedName>
</protein>
<dbReference type="GO" id="GO:0016137">
    <property type="term" value="P:glycoside metabolic process"/>
    <property type="evidence" value="ECO:0007669"/>
    <property type="project" value="UniProtKB-ARBA"/>
</dbReference>
<evidence type="ECO:0000313" key="2">
    <source>
        <dbReference type="EMBL" id="APH02137.1"/>
    </source>
</evidence>
<accession>A0A1L3MI90</accession>
<sequence length="281" mass="30123">MDQPARTLVVFHAHPDDEALLTAGTMARAAAAGHRVVLVVATDGALGQADESTFGTKGDALAATRSRELAASARALGVARTVELGHADSGSGPDVWPDPPGGRRFVRVPVDEAAEAVSQILVEEQADVLTTYDPHGGYGHRDHVHVHEVGARAAELARERGVDVRVLWATVPRDLICRAIDLVARVYRFPPEFDRSSFDRAFSASAEITHRVPVRRFAAAKRASMRAHASQASAAGGDDRTLGMLVRIPRPLYDLVFGREWFVDPDAPPGTTATDVFEGLA</sequence>
<keyword evidence="3" id="KW-1185">Reference proteome</keyword>
<dbReference type="PANTHER" id="PTHR12993:SF26">
    <property type="entry name" value="1D-MYO-INOSITOL 2-ACETAMIDO-2-DEOXY-ALPHA-D-GLUCOPYRANOSIDE DEACETYLASE"/>
    <property type="match status" value="1"/>
</dbReference>
<organism evidence="2 3">
    <name type="scientific">Janibacter indicus</name>
    <dbReference type="NCBI Taxonomy" id="857417"/>
    <lineage>
        <taxon>Bacteria</taxon>
        <taxon>Bacillati</taxon>
        <taxon>Actinomycetota</taxon>
        <taxon>Actinomycetes</taxon>
        <taxon>Micrococcales</taxon>
        <taxon>Intrasporangiaceae</taxon>
        <taxon>Janibacter</taxon>
    </lineage>
</organism>
<name>A0A1L3MI90_9MICO</name>
<reference evidence="2 3" key="1">
    <citation type="submission" date="2015-11" db="EMBL/GenBank/DDBJ databases">
        <authorList>
            <person name="Zhang Y."/>
            <person name="Guo Z."/>
        </authorList>
    </citation>
    <scope>NUCLEOTIDE SEQUENCE [LARGE SCALE GENOMIC DNA]</scope>
    <source>
        <strain evidence="2 3">YFY001</strain>
    </source>
</reference>
<dbReference type="Proteomes" id="UP000182938">
    <property type="component" value="Chromosome"/>
</dbReference>
<dbReference type="InterPro" id="IPR003737">
    <property type="entry name" value="GlcNAc_PI_deacetylase-related"/>
</dbReference>
<dbReference type="Gene3D" id="3.40.50.10320">
    <property type="entry name" value="LmbE-like"/>
    <property type="match status" value="1"/>
</dbReference>
<dbReference type="PANTHER" id="PTHR12993">
    <property type="entry name" value="N-ACETYLGLUCOSAMINYL-PHOSPHATIDYLINOSITOL DE-N-ACETYLASE-RELATED"/>
    <property type="match status" value="1"/>
</dbReference>
<gene>
    <name evidence="2" type="ORF">ASJ30_11860</name>
</gene>
<evidence type="ECO:0000313" key="3">
    <source>
        <dbReference type="Proteomes" id="UP000182938"/>
    </source>
</evidence>
<dbReference type="InterPro" id="IPR024078">
    <property type="entry name" value="LmbE-like_dom_sf"/>
</dbReference>
<dbReference type="EMBL" id="CP013290">
    <property type="protein sequence ID" value="APH02137.1"/>
    <property type="molecule type" value="Genomic_DNA"/>
</dbReference>
<keyword evidence="1" id="KW-0862">Zinc</keyword>
<evidence type="ECO:0000256" key="1">
    <source>
        <dbReference type="ARBA" id="ARBA00022833"/>
    </source>
</evidence>
<dbReference type="RefSeq" id="WP_072625292.1">
    <property type="nucleotide sequence ID" value="NZ_CP013290.1"/>
</dbReference>
<dbReference type="Pfam" id="PF02585">
    <property type="entry name" value="PIG-L"/>
    <property type="match status" value="1"/>
</dbReference>
<dbReference type="GO" id="GO:0016811">
    <property type="term" value="F:hydrolase activity, acting on carbon-nitrogen (but not peptide) bonds, in linear amides"/>
    <property type="evidence" value="ECO:0007669"/>
    <property type="project" value="TreeGrafter"/>
</dbReference>
<dbReference type="AlphaFoldDB" id="A0A1L3MI90"/>
<dbReference type="KEGG" id="jte:ASJ30_11860"/>
<dbReference type="SUPFAM" id="SSF102588">
    <property type="entry name" value="LmbE-like"/>
    <property type="match status" value="1"/>
</dbReference>